<dbReference type="SUPFAM" id="SSF53850">
    <property type="entry name" value="Periplasmic binding protein-like II"/>
    <property type="match status" value="1"/>
</dbReference>
<organism evidence="4 5">
    <name type="scientific">Lysinibacillus parviboronicapiens</name>
    <dbReference type="NCBI Taxonomy" id="436516"/>
    <lineage>
        <taxon>Bacteria</taxon>
        <taxon>Bacillati</taxon>
        <taxon>Bacillota</taxon>
        <taxon>Bacilli</taxon>
        <taxon>Bacillales</taxon>
        <taxon>Bacillaceae</taxon>
        <taxon>Lysinibacillus</taxon>
    </lineage>
</organism>
<dbReference type="Gene3D" id="3.40.190.170">
    <property type="entry name" value="Bacterial extracellular solute-binding protein, family 7"/>
    <property type="match status" value="1"/>
</dbReference>
<dbReference type="InterPro" id="IPR004682">
    <property type="entry name" value="TRAP_DctP"/>
</dbReference>
<reference evidence="4 5" key="1">
    <citation type="submission" date="2024-06" db="EMBL/GenBank/DDBJ databases">
        <title>Sorghum-associated microbial communities from plants grown in Nebraska, USA.</title>
        <authorList>
            <person name="Schachtman D."/>
        </authorList>
    </citation>
    <scope>NUCLEOTIDE SEQUENCE [LARGE SCALE GENOMIC DNA]</scope>
    <source>
        <strain evidence="4 5">736</strain>
    </source>
</reference>
<dbReference type="PIRSF" id="PIRSF006470">
    <property type="entry name" value="DctB"/>
    <property type="match status" value="1"/>
</dbReference>
<dbReference type="Proteomes" id="UP001549363">
    <property type="component" value="Unassembled WGS sequence"/>
</dbReference>
<dbReference type="Pfam" id="PF03480">
    <property type="entry name" value="DctP"/>
    <property type="match status" value="1"/>
</dbReference>
<comment type="caution">
    <text evidence="4">The sequence shown here is derived from an EMBL/GenBank/DDBJ whole genome shotgun (WGS) entry which is preliminary data.</text>
</comment>
<evidence type="ECO:0000256" key="3">
    <source>
        <dbReference type="ARBA" id="ARBA00022729"/>
    </source>
</evidence>
<gene>
    <name evidence="4" type="ORF">ABIA69_001590</name>
</gene>
<comment type="similarity">
    <text evidence="1">Belongs to the bacterial solute-binding protein 7 family.</text>
</comment>
<accession>A0ABV2PHL5</accession>
<dbReference type="CDD" id="cd13674">
    <property type="entry name" value="PBP2_TRAP_SBP_like_1"/>
    <property type="match status" value="1"/>
</dbReference>
<dbReference type="NCBIfam" id="TIGR00787">
    <property type="entry name" value="dctP"/>
    <property type="match status" value="1"/>
</dbReference>
<keyword evidence="5" id="KW-1185">Reference proteome</keyword>
<protein>
    <submittedName>
        <fullName evidence="4">C4-dicarboxylate-binding protein DctP</fullName>
    </submittedName>
</protein>
<keyword evidence="2" id="KW-0813">Transport</keyword>
<dbReference type="InterPro" id="IPR038404">
    <property type="entry name" value="TRAP_DctP_sf"/>
</dbReference>
<dbReference type="EMBL" id="JBEPSB010000005">
    <property type="protein sequence ID" value="MET4560446.1"/>
    <property type="molecule type" value="Genomic_DNA"/>
</dbReference>
<proteinExistence type="inferred from homology"/>
<sequence>MKKFIIGTIATAILLTISISIQQGLLFAKPLPYDDEQKGLDTQITIHLSHVVAENTPKGQAASKFAELVQEKTNGEVRVHVYPNASLFNDENEFNALQSGEVEMIIPTFSKMTSYVQDWQVLDLPYLFKTDDEVKQVLTGSIGKQLLEELEPYHVKGLGFWHNGFKHLTAVEQPIHSYEDLQGLRVRTMPSKTLEKQFEAVGATPVPISFSEVFTDLETHAIDAQENTASNIYSKGFYKVQQHMTLTKHGILGYAVLINSKFWKSLPPKIQKQIEEAMEETTEWQFEQAVLMNEIDLHKLEQQDDFDIYVMSEQERKRFKEKLSPVYDHYRKNHENVHVLTEIQKIVTP</sequence>
<evidence type="ECO:0000313" key="5">
    <source>
        <dbReference type="Proteomes" id="UP001549363"/>
    </source>
</evidence>
<name>A0ABV2PHL5_9BACI</name>
<keyword evidence="3" id="KW-0732">Signal</keyword>
<dbReference type="PANTHER" id="PTHR33376:SF7">
    <property type="entry name" value="C4-DICARBOXYLATE-BINDING PROTEIN DCTB"/>
    <property type="match status" value="1"/>
</dbReference>
<dbReference type="PANTHER" id="PTHR33376">
    <property type="match status" value="1"/>
</dbReference>
<evidence type="ECO:0000313" key="4">
    <source>
        <dbReference type="EMBL" id="MET4560446.1"/>
    </source>
</evidence>
<evidence type="ECO:0000256" key="2">
    <source>
        <dbReference type="ARBA" id="ARBA00022448"/>
    </source>
</evidence>
<evidence type="ECO:0000256" key="1">
    <source>
        <dbReference type="ARBA" id="ARBA00009023"/>
    </source>
</evidence>
<dbReference type="InterPro" id="IPR018389">
    <property type="entry name" value="DctP_fam"/>
</dbReference>
<dbReference type="RefSeq" id="WP_354471468.1">
    <property type="nucleotide sequence ID" value="NZ_JBEPSB010000005.1"/>
</dbReference>
<dbReference type="NCBIfam" id="NF037995">
    <property type="entry name" value="TRAP_S1"/>
    <property type="match status" value="1"/>
</dbReference>